<accession>A0A6A3CDZ8</accession>
<dbReference type="Pfam" id="PF08031">
    <property type="entry name" value="BBE"/>
    <property type="match status" value="1"/>
</dbReference>
<keyword evidence="6" id="KW-1185">Reference proteome</keyword>
<dbReference type="GO" id="GO:0050660">
    <property type="term" value="F:flavin adenine dinucleotide binding"/>
    <property type="evidence" value="ECO:0007669"/>
    <property type="project" value="InterPro"/>
</dbReference>
<evidence type="ECO:0000259" key="4">
    <source>
        <dbReference type="Pfam" id="PF08031"/>
    </source>
</evidence>
<keyword evidence="2" id="KW-0274">FAD</keyword>
<dbReference type="AlphaFoldDB" id="A0A6A3CDZ8"/>
<proteinExistence type="predicted"/>
<dbReference type="Proteomes" id="UP000436088">
    <property type="component" value="Unassembled WGS sequence"/>
</dbReference>
<name>A0A6A3CDZ8_HIBSY</name>
<dbReference type="GO" id="GO:0016491">
    <property type="term" value="F:oxidoreductase activity"/>
    <property type="evidence" value="ECO:0007669"/>
    <property type="project" value="UniProtKB-KW"/>
</dbReference>
<evidence type="ECO:0000256" key="1">
    <source>
        <dbReference type="ARBA" id="ARBA00022630"/>
    </source>
</evidence>
<keyword evidence="1" id="KW-0285">Flavoprotein</keyword>
<reference evidence="5" key="1">
    <citation type="submission" date="2019-09" db="EMBL/GenBank/DDBJ databases">
        <title>Draft genome information of white flower Hibiscus syriacus.</title>
        <authorList>
            <person name="Kim Y.-M."/>
        </authorList>
    </citation>
    <scope>NUCLEOTIDE SEQUENCE [LARGE SCALE GENOMIC DNA]</scope>
    <source>
        <strain evidence="5">YM2019G1</strain>
    </source>
</reference>
<keyword evidence="3" id="KW-0560">Oxidoreductase</keyword>
<dbReference type="PANTHER" id="PTHR32448">
    <property type="entry name" value="OS08G0158400 PROTEIN"/>
    <property type="match status" value="1"/>
</dbReference>
<organism evidence="5 6">
    <name type="scientific">Hibiscus syriacus</name>
    <name type="common">Rose of Sharon</name>
    <dbReference type="NCBI Taxonomy" id="106335"/>
    <lineage>
        <taxon>Eukaryota</taxon>
        <taxon>Viridiplantae</taxon>
        <taxon>Streptophyta</taxon>
        <taxon>Embryophyta</taxon>
        <taxon>Tracheophyta</taxon>
        <taxon>Spermatophyta</taxon>
        <taxon>Magnoliopsida</taxon>
        <taxon>eudicotyledons</taxon>
        <taxon>Gunneridae</taxon>
        <taxon>Pentapetalae</taxon>
        <taxon>rosids</taxon>
        <taxon>malvids</taxon>
        <taxon>Malvales</taxon>
        <taxon>Malvaceae</taxon>
        <taxon>Malvoideae</taxon>
        <taxon>Hibiscus</taxon>
    </lineage>
</organism>
<protein>
    <submittedName>
        <fullName evidence="5">FAD-binding Berberine family protein</fullName>
    </submittedName>
</protein>
<comment type="caution">
    <text evidence="5">The sequence shown here is derived from an EMBL/GenBank/DDBJ whole genome shotgun (WGS) entry which is preliminary data.</text>
</comment>
<dbReference type="InterPro" id="IPR036318">
    <property type="entry name" value="FAD-bd_PCMH-like_sf"/>
</dbReference>
<dbReference type="InterPro" id="IPR016169">
    <property type="entry name" value="FAD-bd_PCMH_sub2"/>
</dbReference>
<evidence type="ECO:0000256" key="2">
    <source>
        <dbReference type="ARBA" id="ARBA00022827"/>
    </source>
</evidence>
<gene>
    <name evidence="5" type="ORF">F3Y22_tig00005929pilonHSYRG00004</name>
</gene>
<dbReference type="InterPro" id="IPR012951">
    <property type="entry name" value="BBE"/>
</dbReference>
<dbReference type="Gene3D" id="3.40.462.20">
    <property type="match status" value="1"/>
</dbReference>
<dbReference type="Gene3D" id="3.30.465.10">
    <property type="match status" value="1"/>
</dbReference>
<dbReference type="EMBL" id="VEPZ02000320">
    <property type="protein sequence ID" value="KAE8726986.1"/>
    <property type="molecule type" value="Genomic_DNA"/>
</dbReference>
<feature type="domain" description="Berberine/berberine-like" evidence="4">
    <location>
        <begin position="255"/>
        <end position="312"/>
    </location>
</feature>
<sequence length="318" mass="36231">MGEDLFWAIRGGGGGSFGIVLMWKISLVPVPETVTSFSVTRTLEQNATQLVHRWQYIAHDLPDDVYPSIILRSINSTQDGRKTVLAAFNSLFLGTIDELLPLMEQRFPELGLTRQNCTEMSFVEAIILNNGIQNQPLEILLNATARVPIVSPAYKVRADFVKEPISETGLNGLFSRLTDDAAAMTILVFAAYGGIMDRIPENATPFPHRAGTLYHIFYDVGWQEEDSIHSQRYLDWARRTYDYMTPFVSKSPRAAYINFRDLDIGSNNIGYTSYAQARIWGRKYFKKNFDRLVQVKTEIDPENFFKHEQSIPPLRKVH</sequence>
<dbReference type="SUPFAM" id="SSF56176">
    <property type="entry name" value="FAD-binding/transporter-associated domain-like"/>
    <property type="match status" value="1"/>
</dbReference>
<evidence type="ECO:0000256" key="3">
    <source>
        <dbReference type="ARBA" id="ARBA00023002"/>
    </source>
</evidence>
<evidence type="ECO:0000313" key="5">
    <source>
        <dbReference type="EMBL" id="KAE8726986.1"/>
    </source>
</evidence>
<evidence type="ECO:0000313" key="6">
    <source>
        <dbReference type="Proteomes" id="UP000436088"/>
    </source>
</evidence>